<evidence type="ECO:0000259" key="1">
    <source>
        <dbReference type="Pfam" id="PF13302"/>
    </source>
</evidence>
<evidence type="ECO:0000313" key="2">
    <source>
        <dbReference type="EMBL" id="WHY88227.1"/>
    </source>
</evidence>
<dbReference type="RefSeq" id="WP_235845518.1">
    <property type="nucleotide sequence ID" value="NZ_CP126114.1"/>
</dbReference>
<protein>
    <submittedName>
        <fullName evidence="2">GNAT family N-acetyltransferase</fullName>
    </submittedName>
</protein>
<dbReference type="InterPro" id="IPR000182">
    <property type="entry name" value="GNAT_dom"/>
</dbReference>
<dbReference type="Gene3D" id="3.40.630.30">
    <property type="match status" value="1"/>
</dbReference>
<keyword evidence="3" id="KW-1185">Reference proteome</keyword>
<organism evidence="2 3">
    <name type="scientific">Neobacillus novalis</name>
    <dbReference type="NCBI Taxonomy" id="220687"/>
    <lineage>
        <taxon>Bacteria</taxon>
        <taxon>Bacillati</taxon>
        <taxon>Bacillota</taxon>
        <taxon>Bacilli</taxon>
        <taxon>Bacillales</taxon>
        <taxon>Bacillaceae</taxon>
        <taxon>Neobacillus</taxon>
    </lineage>
</organism>
<dbReference type="SUPFAM" id="SSF55729">
    <property type="entry name" value="Acyl-CoA N-acyltransferases (Nat)"/>
    <property type="match status" value="1"/>
</dbReference>
<proteinExistence type="predicted"/>
<dbReference type="EMBL" id="CP126114">
    <property type="protein sequence ID" value="WHY88227.1"/>
    <property type="molecule type" value="Genomic_DNA"/>
</dbReference>
<name>A0AA95SCS1_9BACI</name>
<dbReference type="InterPro" id="IPR016181">
    <property type="entry name" value="Acyl_CoA_acyltransferase"/>
</dbReference>
<dbReference type="Pfam" id="PF13302">
    <property type="entry name" value="Acetyltransf_3"/>
    <property type="match status" value="1"/>
</dbReference>
<dbReference type="GO" id="GO:0016747">
    <property type="term" value="F:acyltransferase activity, transferring groups other than amino-acyl groups"/>
    <property type="evidence" value="ECO:0007669"/>
    <property type="project" value="InterPro"/>
</dbReference>
<dbReference type="AlphaFoldDB" id="A0AA95SCS1"/>
<gene>
    <name evidence="2" type="ORF">QNH39_10485</name>
</gene>
<sequence length="77" mass="8995">MNLIPKSTTEAVRRVIKFAMDTFAFERFIAVCSEEHLALRRVLEKVGMKLDEIVPENTEINERLVSDCFYSMEIVRD</sequence>
<accession>A0AA95SCS1</accession>
<reference evidence="2" key="1">
    <citation type="submission" date="2023-05" db="EMBL/GenBank/DDBJ databases">
        <title>Comparative genomics of Bacillaceae isolates and their secondary metabolite potential.</title>
        <authorList>
            <person name="Song L."/>
            <person name="Nielsen L.J."/>
            <person name="Mohite O."/>
            <person name="Xu X."/>
            <person name="Weber T."/>
            <person name="Kovacs A.T."/>
        </authorList>
    </citation>
    <scope>NUCLEOTIDE SEQUENCE</scope>
    <source>
        <strain evidence="2">XLM17</strain>
    </source>
</reference>
<dbReference type="Proteomes" id="UP001178288">
    <property type="component" value="Chromosome"/>
</dbReference>
<feature type="domain" description="N-acetyltransferase" evidence="1">
    <location>
        <begin position="8"/>
        <end position="49"/>
    </location>
</feature>
<dbReference type="KEGG" id="nnv:QNH39_10485"/>
<evidence type="ECO:0000313" key="3">
    <source>
        <dbReference type="Proteomes" id="UP001178288"/>
    </source>
</evidence>